<dbReference type="VEuPathDB" id="GiardiaDB:GLP15_4083"/>
<sequence length="252" mass="26987">MIAPHVLHVPKPPEGVGVHSSSARTSWRIRPIHKNDNIYSLSHRYWFTSYCSSKSFARAGPSPGGQVIPRSLVTLHSTLHIPHSRIRNSSVAWLRREKRKLCAVARPSGAAVCSSRRPPSALQGLPLPSLNLRGAAAARALVSPGGPASGAAIPVAWSRPPGVALHDEDCMRHELQSVNPQFLGVLPRPPWSRPSTLLSGCARHASSWAAAWAPARPLPGSRCTRDAGWAYAAHGRAPSEGLQAPPHPCLPV</sequence>
<name>E1F3A3_GIAIA</name>
<dbReference type="EMBL" id="ACVC01000148">
    <property type="protein sequence ID" value="EFO63038.1"/>
    <property type="molecule type" value="Genomic_DNA"/>
</dbReference>
<proteinExistence type="predicted"/>
<dbReference type="AlphaFoldDB" id="E1F3A3"/>
<protein>
    <submittedName>
        <fullName evidence="1">Uncharacterized protein</fullName>
    </submittedName>
</protein>
<comment type="caution">
    <text evidence="1">The sequence shown here is derived from an EMBL/GenBank/DDBJ whole genome shotgun (WGS) entry which is preliminary data.</text>
</comment>
<evidence type="ECO:0000313" key="1">
    <source>
        <dbReference type="EMBL" id="EFO63038.1"/>
    </source>
</evidence>
<dbReference type="Proteomes" id="UP000008974">
    <property type="component" value="Unassembled WGS sequence"/>
</dbReference>
<gene>
    <name evidence="1" type="ORF">GLP15_4083</name>
</gene>
<organism evidence="1 2">
    <name type="scientific">Giardia intestinalis (strain P15)</name>
    <name type="common">Giardia lamblia</name>
    <dbReference type="NCBI Taxonomy" id="658858"/>
    <lineage>
        <taxon>Eukaryota</taxon>
        <taxon>Metamonada</taxon>
        <taxon>Diplomonadida</taxon>
        <taxon>Hexamitidae</taxon>
        <taxon>Giardiinae</taxon>
        <taxon>Giardia</taxon>
    </lineage>
</organism>
<reference evidence="1 2" key="1">
    <citation type="journal article" date="2010" name="BMC Genomics">
        <title>Genome analysis and comparative genomics of a Giardia intestinalis assemblage E isolate.</title>
        <authorList>
            <person name="Jerlstrom-Hultqvist J."/>
            <person name="Franzen O."/>
            <person name="Ankarklev J."/>
            <person name="Xu F."/>
            <person name="Nohynkova E."/>
            <person name="Andersson J.O."/>
            <person name="Svard S.G."/>
            <person name="Andersson B."/>
        </authorList>
    </citation>
    <scope>NUCLEOTIDE SEQUENCE [LARGE SCALE GENOMIC DNA]</scope>
    <source>
        <strain evidence="1 2">P15</strain>
    </source>
</reference>
<evidence type="ECO:0000313" key="2">
    <source>
        <dbReference type="Proteomes" id="UP000008974"/>
    </source>
</evidence>
<accession>E1F3A3</accession>